<evidence type="ECO:0000313" key="2">
    <source>
        <dbReference type="EMBL" id="MBD9362710.1"/>
    </source>
</evidence>
<gene>
    <name evidence="2" type="ORF">EBB_19805</name>
</gene>
<proteinExistence type="predicted"/>
<keyword evidence="3" id="KW-1185">Reference proteome</keyword>
<feature type="transmembrane region" description="Helical" evidence="1">
    <location>
        <begin position="42"/>
        <end position="67"/>
    </location>
</feature>
<name>A0ABR9DIH1_9GAMM</name>
<accession>A0ABR9DIH1</accession>
<comment type="caution">
    <text evidence="2">The sequence shown here is derived from an EMBL/GenBank/DDBJ whole genome shotgun (WGS) entry which is preliminary data.</text>
</comment>
<keyword evidence="1" id="KW-0812">Transmembrane</keyword>
<evidence type="ECO:0000256" key="1">
    <source>
        <dbReference type="SAM" id="Phobius"/>
    </source>
</evidence>
<reference evidence="2 3" key="1">
    <citation type="submission" date="2020-09" db="EMBL/GenBank/DDBJ databases">
        <title>Methylomonas albis sp. nov. and Methylomonas fluvii sp. nov.: Two cold-adapted methanotrophs from the River Elbe and an amended description of Methylovulum psychrotolerans strain Eb1.</title>
        <authorList>
            <person name="Bussmann I.K."/>
            <person name="Klings K.-W."/>
            <person name="Warnstedt J."/>
            <person name="Hoppert M."/>
            <person name="Saborowski A."/>
            <person name="Horn F."/>
            <person name="Liebner S."/>
        </authorList>
    </citation>
    <scope>NUCLEOTIDE SEQUENCE [LARGE SCALE GENOMIC DNA]</scope>
    <source>
        <strain evidence="2 3">EbB</strain>
    </source>
</reference>
<organism evidence="2 3">
    <name type="scientific">Methylomonas fluvii</name>
    <dbReference type="NCBI Taxonomy" id="1854564"/>
    <lineage>
        <taxon>Bacteria</taxon>
        <taxon>Pseudomonadati</taxon>
        <taxon>Pseudomonadota</taxon>
        <taxon>Gammaproteobacteria</taxon>
        <taxon>Methylococcales</taxon>
        <taxon>Methylococcaceae</taxon>
        <taxon>Methylomonas</taxon>
    </lineage>
</organism>
<keyword evidence="1" id="KW-1133">Transmembrane helix</keyword>
<dbReference type="RefSeq" id="WP_192395461.1">
    <property type="nucleotide sequence ID" value="NZ_CAJHIU010000003.1"/>
</dbReference>
<dbReference type="EMBL" id="JACXST010000003">
    <property type="protein sequence ID" value="MBD9362710.1"/>
    <property type="molecule type" value="Genomic_DNA"/>
</dbReference>
<evidence type="ECO:0000313" key="3">
    <source>
        <dbReference type="Proteomes" id="UP000641152"/>
    </source>
</evidence>
<keyword evidence="1" id="KW-0472">Membrane</keyword>
<sequence>MGLQDRDWYQKAIGEKGEKKQKVTGQIWNPEMLKKQEPKKTIAWWIGRLAGNAVIVAITIVLIKLIFGK</sequence>
<protein>
    <submittedName>
        <fullName evidence="2">Uncharacterized protein</fullName>
    </submittedName>
</protein>
<dbReference type="Proteomes" id="UP000641152">
    <property type="component" value="Unassembled WGS sequence"/>
</dbReference>